<dbReference type="PANTHER" id="PTHR42194:SF1">
    <property type="entry name" value="UPF0276 PROTEIN HI_1600"/>
    <property type="match status" value="1"/>
</dbReference>
<reference evidence="1 2" key="1">
    <citation type="submission" date="2019-08" db="EMBL/GenBank/DDBJ databases">
        <title>Archangium and Cystobacter genomes.</title>
        <authorList>
            <person name="Chen I.-C.K."/>
            <person name="Wielgoss S."/>
        </authorList>
    </citation>
    <scope>NUCLEOTIDE SEQUENCE [LARGE SCALE GENOMIC DNA]</scope>
    <source>
        <strain evidence="1 2">Cbm 6</strain>
    </source>
</reference>
<dbReference type="NCBIfam" id="NF003818">
    <property type="entry name" value="PRK05409.1"/>
    <property type="match status" value="1"/>
</dbReference>
<dbReference type="InterPro" id="IPR007801">
    <property type="entry name" value="MbnB/TglH/ChrH"/>
</dbReference>
<keyword evidence="2" id="KW-1185">Reference proteome</keyword>
<dbReference type="RefSeq" id="WP_395822311.1">
    <property type="nucleotide sequence ID" value="NZ_CP043494.1"/>
</dbReference>
<protein>
    <submittedName>
        <fullName evidence="1">DUF692 domain-containing protein</fullName>
    </submittedName>
</protein>
<dbReference type="Proteomes" id="UP001611383">
    <property type="component" value="Chromosome"/>
</dbReference>
<dbReference type="PANTHER" id="PTHR42194">
    <property type="entry name" value="UPF0276 PROTEIN HI_1600"/>
    <property type="match status" value="1"/>
</dbReference>
<dbReference type="EMBL" id="CP043494">
    <property type="protein sequence ID" value="WNG46146.1"/>
    <property type="molecule type" value="Genomic_DNA"/>
</dbReference>
<dbReference type="InterPro" id="IPR036237">
    <property type="entry name" value="Xyl_isomerase-like_sf"/>
</dbReference>
<accession>A0ABY9WVR1</accession>
<dbReference type="Gene3D" id="3.20.20.150">
    <property type="entry name" value="Divalent-metal-dependent TIM barrel enzymes"/>
    <property type="match status" value="1"/>
</dbReference>
<evidence type="ECO:0000313" key="2">
    <source>
        <dbReference type="Proteomes" id="UP001611383"/>
    </source>
</evidence>
<gene>
    <name evidence="1" type="ORF">F0U60_20025</name>
</gene>
<dbReference type="SUPFAM" id="SSF51658">
    <property type="entry name" value="Xylose isomerase-like"/>
    <property type="match status" value="1"/>
</dbReference>
<proteinExistence type="predicted"/>
<name>A0ABY9WVR1_9BACT</name>
<organism evidence="1 2">
    <name type="scientific">Archangium minus</name>
    <dbReference type="NCBI Taxonomy" id="83450"/>
    <lineage>
        <taxon>Bacteria</taxon>
        <taxon>Pseudomonadati</taxon>
        <taxon>Myxococcota</taxon>
        <taxon>Myxococcia</taxon>
        <taxon>Myxococcales</taxon>
        <taxon>Cystobacterineae</taxon>
        <taxon>Archangiaceae</taxon>
        <taxon>Archangium</taxon>
    </lineage>
</organism>
<evidence type="ECO:0000313" key="1">
    <source>
        <dbReference type="EMBL" id="WNG46146.1"/>
    </source>
</evidence>
<sequence length="282" mass="31382">MTASHAQGKGLKPLGVGIGLRRDFYEQLPRTQRALDWVELVSENFLTLGGRAQRALDACAERWPVIPHGVGLDIGGPEPLNEDYMTRLAALVERVDAPFFSDHLCYARLGGVYLHDLLPLPFSEEAVEHVVPRIREVMARVDRPFLLENITCYARMPGCTLSEAAFLRAVVEEADCGLLLDVNNVYVNARNHGYDPKAFLDALPLERVVQVHLAGHTELPDILIDSHGATVRDEVWALYRYLLERTGPVSTLIEWDQGIPSLDAVLDEADRARAVLGELGER</sequence>
<dbReference type="Pfam" id="PF05114">
    <property type="entry name" value="MbnB_TglH_ChrH"/>
    <property type="match status" value="1"/>
</dbReference>